<feature type="transmembrane region" description="Helical" evidence="1">
    <location>
        <begin position="65"/>
        <end position="85"/>
    </location>
</feature>
<evidence type="ECO:0000313" key="2">
    <source>
        <dbReference type="EMBL" id="OGI69909.1"/>
    </source>
</evidence>
<proteinExistence type="predicted"/>
<keyword evidence="1" id="KW-0812">Transmembrane</keyword>
<evidence type="ECO:0000313" key="3">
    <source>
        <dbReference type="Proteomes" id="UP000178059"/>
    </source>
</evidence>
<keyword evidence="1" id="KW-1133">Transmembrane helix</keyword>
<comment type="caution">
    <text evidence="2">The sequence shown here is derived from an EMBL/GenBank/DDBJ whole genome shotgun (WGS) entry which is preliminary data.</text>
</comment>
<protein>
    <recommendedName>
        <fullName evidence="4">Rod shape-determining protein MreD</fullName>
    </recommendedName>
</protein>
<feature type="transmembrane region" description="Helical" evidence="1">
    <location>
        <begin position="15"/>
        <end position="38"/>
    </location>
</feature>
<dbReference type="AlphaFoldDB" id="A0A1F6VK08"/>
<gene>
    <name evidence="2" type="ORF">A2824_02040</name>
</gene>
<dbReference type="EMBL" id="MFTT01000017">
    <property type="protein sequence ID" value="OGI69909.1"/>
    <property type="molecule type" value="Genomic_DNA"/>
</dbReference>
<organism evidence="2 3">
    <name type="scientific">Candidatus Nomurabacteria bacterium RIFCSPHIGHO2_01_FULL_42_16</name>
    <dbReference type="NCBI Taxonomy" id="1801743"/>
    <lineage>
        <taxon>Bacteria</taxon>
        <taxon>Candidatus Nomuraibacteriota</taxon>
    </lineage>
</organism>
<sequence>MAIANQLWVRILSDIILLGSILWAPFWLTMILAIILFFYFENFYEFLAAALLIDLIYGVPEARFAGIILITFIPSLILFFTLKFVKKRLLIYQP</sequence>
<feature type="transmembrane region" description="Helical" evidence="1">
    <location>
        <begin position="43"/>
        <end position="59"/>
    </location>
</feature>
<keyword evidence="1" id="KW-0472">Membrane</keyword>
<dbReference type="Proteomes" id="UP000178059">
    <property type="component" value="Unassembled WGS sequence"/>
</dbReference>
<accession>A0A1F6VK08</accession>
<evidence type="ECO:0000256" key="1">
    <source>
        <dbReference type="SAM" id="Phobius"/>
    </source>
</evidence>
<evidence type="ECO:0008006" key="4">
    <source>
        <dbReference type="Google" id="ProtNLM"/>
    </source>
</evidence>
<reference evidence="2 3" key="1">
    <citation type="journal article" date="2016" name="Nat. Commun.">
        <title>Thousands of microbial genomes shed light on interconnected biogeochemical processes in an aquifer system.</title>
        <authorList>
            <person name="Anantharaman K."/>
            <person name="Brown C.T."/>
            <person name="Hug L.A."/>
            <person name="Sharon I."/>
            <person name="Castelle C.J."/>
            <person name="Probst A.J."/>
            <person name="Thomas B.C."/>
            <person name="Singh A."/>
            <person name="Wilkins M.J."/>
            <person name="Karaoz U."/>
            <person name="Brodie E.L."/>
            <person name="Williams K.H."/>
            <person name="Hubbard S.S."/>
            <person name="Banfield J.F."/>
        </authorList>
    </citation>
    <scope>NUCLEOTIDE SEQUENCE [LARGE SCALE GENOMIC DNA]</scope>
</reference>
<dbReference type="STRING" id="1801743.A2824_02040"/>
<name>A0A1F6VK08_9BACT</name>